<evidence type="ECO:0000313" key="1">
    <source>
        <dbReference type="EMBL" id="JAD65808.1"/>
    </source>
</evidence>
<organism evidence="1">
    <name type="scientific">Arundo donax</name>
    <name type="common">Giant reed</name>
    <name type="synonym">Donax arundinaceus</name>
    <dbReference type="NCBI Taxonomy" id="35708"/>
    <lineage>
        <taxon>Eukaryota</taxon>
        <taxon>Viridiplantae</taxon>
        <taxon>Streptophyta</taxon>
        <taxon>Embryophyta</taxon>
        <taxon>Tracheophyta</taxon>
        <taxon>Spermatophyta</taxon>
        <taxon>Magnoliopsida</taxon>
        <taxon>Liliopsida</taxon>
        <taxon>Poales</taxon>
        <taxon>Poaceae</taxon>
        <taxon>PACMAD clade</taxon>
        <taxon>Arundinoideae</taxon>
        <taxon>Arundineae</taxon>
        <taxon>Arundo</taxon>
    </lineage>
</organism>
<reference evidence="1" key="1">
    <citation type="submission" date="2014-09" db="EMBL/GenBank/DDBJ databases">
        <authorList>
            <person name="Magalhaes I.L.F."/>
            <person name="Oliveira U."/>
            <person name="Santos F.R."/>
            <person name="Vidigal T.H.D.A."/>
            <person name="Brescovit A.D."/>
            <person name="Santos A.J."/>
        </authorList>
    </citation>
    <scope>NUCLEOTIDE SEQUENCE</scope>
    <source>
        <tissue evidence="1">Shoot tissue taken approximately 20 cm above the soil surface</tissue>
    </source>
</reference>
<sequence>MYHIIEKYHKGSLNHIKNLVYIVILPSM</sequence>
<dbReference type="AlphaFoldDB" id="A0A0A9BUC2"/>
<name>A0A0A9BUC2_ARUDO</name>
<protein>
    <submittedName>
        <fullName evidence="1">Uncharacterized protein</fullName>
    </submittedName>
</protein>
<dbReference type="EMBL" id="GBRH01232087">
    <property type="protein sequence ID" value="JAD65808.1"/>
    <property type="molecule type" value="Transcribed_RNA"/>
</dbReference>
<accession>A0A0A9BUC2</accession>
<reference evidence="1" key="2">
    <citation type="journal article" date="2015" name="Data Brief">
        <title>Shoot transcriptome of the giant reed, Arundo donax.</title>
        <authorList>
            <person name="Barrero R.A."/>
            <person name="Guerrero F.D."/>
            <person name="Moolhuijzen P."/>
            <person name="Goolsby J.A."/>
            <person name="Tidwell J."/>
            <person name="Bellgard S.E."/>
            <person name="Bellgard M.I."/>
        </authorList>
    </citation>
    <scope>NUCLEOTIDE SEQUENCE</scope>
    <source>
        <tissue evidence="1">Shoot tissue taken approximately 20 cm above the soil surface</tissue>
    </source>
</reference>
<proteinExistence type="predicted"/>